<name>A0A6A6QSI4_9PEZI</name>
<evidence type="ECO:0000313" key="3">
    <source>
        <dbReference type="Proteomes" id="UP000799750"/>
    </source>
</evidence>
<reference evidence="2" key="1">
    <citation type="journal article" date="2020" name="Stud. Mycol.">
        <title>101 Dothideomycetes genomes: a test case for predicting lifestyles and emergence of pathogens.</title>
        <authorList>
            <person name="Haridas S."/>
            <person name="Albert R."/>
            <person name="Binder M."/>
            <person name="Bloem J."/>
            <person name="Labutti K."/>
            <person name="Salamov A."/>
            <person name="Andreopoulos B."/>
            <person name="Baker S."/>
            <person name="Barry K."/>
            <person name="Bills G."/>
            <person name="Bluhm B."/>
            <person name="Cannon C."/>
            <person name="Castanera R."/>
            <person name="Culley D."/>
            <person name="Daum C."/>
            <person name="Ezra D."/>
            <person name="Gonzalez J."/>
            <person name="Henrissat B."/>
            <person name="Kuo A."/>
            <person name="Liang C."/>
            <person name="Lipzen A."/>
            <person name="Lutzoni F."/>
            <person name="Magnuson J."/>
            <person name="Mondo S."/>
            <person name="Nolan M."/>
            <person name="Ohm R."/>
            <person name="Pangilinan J."/>
            <person name="Park H.-J."/>
            <person name="Ramirez L."/>
            <person name="Alfaro M."/>
            <person name="Sun H."/>
            <person name="Tritt A."/>
            <person name="Yoshinaga Y."/>
            <person name="Zwiers L.-H."/>
            <person name="Turgeon B."/>
            <person name="Goodwin S."/>
            <person name="Spatafora J."/>
            <person name="Crous P."/>
            <person name="Grigoriev I."/>
        </authorList>
    </citation>
    <scope>NUCLEOTIDE SEQUENCE</scope>
    <source>
        <strain evidence="2">CBS 269.34</strain>
    </source>
</reference>
<evidence type="ECO:0000313" key="2">
    <source>
        <dbReference type="EMBL" id="KAF2493857.1"/>
    </source>
</evidence>
<gene>
    <name evidence="2" type="ORF">BU16DRAFT_57901</name>
</gene>
<protein>
    <submittedName>
        <fullName evidence="2">Uncharacterized protein</fullName>
    </submittedName>
</protein>
<sequence>MRDLTSRGFARWEQRGLPKRHCQSRPEASMPSSSQNSIPFRCTSLVTSTSRIVYLISVDYAQVSMHVNFAPQCCWSRIPFSGQTETKPTFQDVSPRPARNAHEAVMGASKALRIFELRLLRTYQVCAPTSYVGSLTYAASPLSS</sequence>
<proteinExistence type="predicted"/>
<organism evidence="2 3">
    <name type="scientific">Lophium mytilinum</name>
    <dbReference type="NCBI Taxonomy" id="390894"/>
    <lineage>
        <taxon>Eukaryota</taxon>
        <taxon>Fungi</taxon>
        <taxon>Dikarya</taxon>
        <taxon>Ascomycota</taxon>
        <taxon>Pezizomycotina</taxon>
        <taxon>Dothideomycetes</taxon>
        <taxon>Pleosporomycetidae</taxon>
        <taxon>Mytilinidiales</taxon>
        <taxon>Mytilinidiaceae</taxon>
        <taxon>Lophium</taxon>
    </lineage>
</organism>
<dbReference type="EMBL" id="MU004191">
    <property type="protein sequence ID" value="KAF2493857.1"/>
    <property type="molecule type" value="Genomic_DNA"/>
</dbReference>
<evidence type="ECO:0000256" key="1">
    <source>
        <dbReference type="SAM" id="MobiDB-lite"/>
    </source>
</evidence>
<dbReference type="Proteomes" id="UP000799750">
    <property type="component" value="Unassembled WGS sequence"/>
</dbReference>
<feature type="region of interest" description="Disordered" evidence="1">
    <location>
        <begin position="15"/>
        <end position="37"/>
    </location>
</feature>
<dbReference type="AlphaFoldDB" id="A0A6A6QSI4"/>
<accession>A0A6A6QSI4</accession>
<keyword evidence="3" id="KW-1185">Reference proteome</keyword>